<reference evidence="1" key="2">
    <citation type="submission" date="2020-09" db="EMBL/GenBank/DDBJ databases">
        <authorList>
            <person name="Sun Q."/>
            <person name="Ohkuma M."/>
        </authorList>
    </citation>
    <scope>NUCLEOTIDE SEQUENCE</scope>
    <source>
        <strain evidence="1">JCM 30078</strain>
    </source>
</reference>
<keyword evidence="2" id="KW-1185">Reference proteome</keyword>
<protein>
    <submittedName>
        <fullName evidence="1">Uncharacterized protein</fullName>
    </submittedName>
</protein>
<dbReference type="Proteomes" id="UP000635983">
    <property type="component" value="Unassembled WGS sequence"/>
</dbReference>
<dbReference type="EMBL" id="BMPO01000001">
    <property type="protein sequence ID" value="GGJ81833.1"/>
    <property type="molecule type" value="Genomic_DNA"/>
</dbReference>
<evidence type="ECO:0000313" key="1">
    <source>
        <dbReference type="EMBL" id="GGJ81833.1"/>
    </source>
</evidence>
<gene>
    <name evidence="1" type="ORF">GCM10009304_04680</name>
</gene>
<proteinExistence type="predicted"/>
<reference evidence="1" key="1">
    <citation type="journal article" date="2014" name="Int. J. Syst. Evol. Microbiol.">
        <title>Complete genome sequence of Corynebacterium casei LMG S-19264T (=DSM 44701T), isolated from a smear-ripened cheese.</title>
        <authorList>
            <consortium name="US DOE Joint Genome Institute (JGI-PGF)"/>
            <person name="Walter F."/>
            <person name="Albersmeier A."/>
            <person name="Kalinowski J."/>
            <person name="Ruckert C."/>
        </authorList>
    </citation>
    <scope>NUCLEOTIDE SEQUENCE</scope>
    <source>
        <strain evidence="1">JCM 30078</strain>
    </source>
</reference>
<organism evidence="1 2">
    <name type="scientific">Pseudomonas matsuisoli</name>
    <dbReference type="NCBI Taxonomy" id="1515666"/>
    <lineage>
        <taxon>Bacteria</taxon>
        <taxon>Pseudomonadati</taxon>
        <taxon>Pseudomonadota</taxon>
        <taxon>Gammaproteobacteria</taxon>
        <taxon>Pseudomonadales</taxon>
        <taxon>Pseudomonadaceae</taxon>
        <taxon>Pseudomonas</taxon>
    </lineage>
</organism>
<dbReference type="AlphaFoldDB" id="A0A917USA4"/>
<evidence type="ECO:0000313" key="2">
    <source>
        <dbReference type="Proteomes" id="UP000635983"/>
    </source>
</evidence>
<sequence>MIPVFLKAFSHGSVRRVGLSRCLGGWIRRLCCFCWLGFVIRTRFPLFLQYMSIMACKPQQMIGFVTVSSCVQRWMCR</sequence>
<accession>A0A917USA4</accession>
<name>A0A917USA4_9PSED</name>
<comment type="caution">
    <text evidence="1">The sequence shown here is derived from an EMBL/GenBank/DDBJ whole genome shotgun (WGS) entry which is preliminary data.</text>
</comment>